<dbReference type="PANTHER" id="PTHR24182:SF13">
    <property type="entry name" value="LD18443P"/>
    <property type="match status" value="1"/>
</dbReference>
<dbReference type="EMBL" id="DS113383">
    <property type="protein sequence ID" value="EAY08191.1"/>
    <property type="molecule type" value="Genomic_DNA"/>
</dbReference>
<dbReference type="KEGG" id="tva:4766090"/>
<evidence type="ECO:0000313" key="4">
    <source>
        <dbReference type="Proteomes" id="UP000001542"/>
    </source>
</evidence>
<dbReference type="eggNOG" id="ENOG502SBM3">
    <property type="taxonomic scope" value="Eukaryota"/>
</dbReference>
<name>A2EGJ6_TRIV3</name>
<feature type="domain" description="DUF3447" evidence="2">
    <location>
        <begin position="197"/>
        <end position="270"/>
    </location>
</feature>
<dbReference type="Proteomes" id="UP000001542">
    <property type="component" value="Unassembled WGS sequence"/>
</dbReference>
<dbReference type="InterPro" id="IPR036770">
    <property type="entry name" value="Ankyrin_rpt-contain_sf"/>
</dbReference>
<reference evidence="3" key="2">
    <citation type="journal article" date="2007" name="Science">
        <title>Draft genome sequence of the sexually transmitted pathogen Trichomonas vaginalis.</title>
        <authorList>
            <person name="Carlton J.M."/>
            <person name="Hirt R.P."/>
            <person name="Silva J.C."/>
            <person name="Delcher A.L."/>
            <person name="Schatz M."/>
            <person name="Zhao Q."/>
            <person name="Wortman J.R."/>
            <person name="Bidwell S.L."/>
            <person name="Alsmark U.C.M."/>
            <person name="Besteiro S."/>
            <person name="Sicheritz-Ponten T."/>
            <person name="Noel C.J."/>
            <person name="Dacks J.B."/>
            <person name="Foster P.G."/>
            <person name="Simillion C."/>
            <person name="Van de Peer Y."/>
            <person name="Miranda-Saavedra D."/>
            <person name="Barton G.J."/>
            <person name="Westrop G.D."/>
            <person name="Mueller S."/>
            <person name="Dessi D."/>
            <person name="Fiori P.L."/>
            <person name="Ren Q."/>
            <person name="Paulsen I."/>
            <person name="Zhang H."/>
            <person name="Bastida-Corcuera F.D."/>
            <person name="Simoes-Barbosa A."/>
            <person name="Brown M.T."/>
            <person name="Hayes R.D."/>
            <person name="Mukherjee M."/>
            <person name="Okumura C.Y."/>
            <person name="Schneider R."/>
            <person name="Smith A.J."/>
            <person name="Vanacova S."/>
            <person name="Villalvazo M."/>
            <person name="Haas B.J."/>
            <person name="Pertea M."/>
            <person name="Feldblyum T.V."/>
            <person name="Utterback T.R."/>
            <person name="Shu C.L."/>
            <person name="Osoegawa K."/>
            <person name="de Jong P.J."/>
            <person name="Hrdy I."/>
            <person name="Horvathova L."/>
            <person name="Zubacova Z."/>
            <person name="Dolezal P."/>
            <person name="Malik S.B."/>
            <person name="Logsdon J.M. Jr."/>
            <person name="Henze K."/>
            <person name="Gupta A."/>
            <person name="Wang C.C."/>
            <person name="Dunne R.L."/>
            <person name="Upcroft J.A."/>
            <person name="Upcroft P."/>
            <person name="White O."/>
            <person name="Salzberg S.L."/>
            <person name="Tang P."/>
            <person name="Chiu C.-H."/>
            <person name="Lee Y.-S."/>
            <person name="Embley T.M."/>
            <person name="Coombs G.H."/>
            <person name="Mottram J.C."/>
            <person name="Tachezy J."/>
            <person name="Fraser-Liggett C.M."/>
            <person name="Johnson P.J."/>
        </authorList>
    </citation>
    <scope>NUCLEOTIDE SEQUENCE [LARGE SCALE GENOMIC DNA]</scope>
    <source>
        <strain evidence="3">G3</strain>
    </source>
</reference>
<dbReference type="InterPro" id="IPR020683">
    <property type="entry name" value="DUF3447"/>
</dbReference>
<dbReference type="VEuPathDB" id="TrichDB:TVAGG3_0539980"/>
<feature type="transmembrane region" description="Helical" evidence="1">
    <location>
        <begin position="285"/>
        <end position="303"/>
    </location>
</feature>
<dbReference type="RefSeq" id="XP_001320414.1">
    <property type="nucleotide sequence ID" value="XM_001320379.1"/>
</dbReference>
<dbReference type="AlphaFoldDB" id="A2EGJ6"/>
<keyword evidence="4" id="KW-1185">Reference proteome</keyword>
<dbReference type="VEuPathDB" id="TrichDB:TVAG_TEG_DS113221_1_2"/>
<keyword evidence="1" id="KW-1133">Transmembrane helix</keyword>
<keyword evidence="1" id="KW-0812">Transmembrane</keyword>
<accession>A2EGJ6</accession>
<dbReference type="PANTHER" id="PTHR24182">
    <property type="entry name" value="ANKYRIN REPEAT AND SOCS BOX CONTAINING 4"/>
    <property type="match status" value="1"/>
</dbReference>
<evidence type="ECO:0000313" key="3">
    <source>
        <dbReference type="EMBL" id="EAY08191.1"/>
    </source>
</evidence>
<proteinExistence type="predicted"/>
<gene>
    <name evidence="3" type="ORF">TVAG_307970</name>
</gene>
<protein>
    <recommendedName>
        <fullName evidence="2">DUF3447 domain-containing protein</fullName>
    </recommendedName>
</protein>
<sequence>MSEQDIPPKVYNELRNAYKYHIDLYAALYQLKTKNEEELRSIYNMIKINLIDSKKYQPKNIIEDILGMIEYNNNYTKSYLALAKFISDDYHIKEIRNISDVSNYLFYKEYGIKLNKSYNIEDINSENLDIHSKYTIHRTIMNDDKERFVSFIEMDEFDEDQKIQCGLYPFDYEGYSLLELCCYHGAIDCFKLLRTKFESKITKKCLQFSFLGRSPEIMSECLKYKKPNKECMEYAIISHNIDFVTFLMEEFKLEINLKHCEIYNNLEFTLLKLMILTNALFIQRYLVFHPFASISFHLVQISMKKMKKGKQLFIELHQKIVKK</sequence>
<keyword evidence="1" id="KW-0472">Membrane</keyword>
<reference evidence="3" key="1">
    <citation type="submission" date="2006-10" db="EMBL/GenBank/DDBJ databases">
        <authorList>
            <person name="Amadeo P."/>
            <person name="Zhao Q."/>
            <person name="Wortman J."/>
            <person name="Fraser-Liggett C."/>
            <person name="Carlton J."/>
        </authorList>
    </citation>
    <scope>NUCLEOTIDE SEQUENCE</scope>
    <source>
        <strain evidence="3">G3</strain>
    </source>
</reference>
<organism evidence="3 4">
    <name type="scientific">Trichomonas vaginalis (strain ATCC PRA-98 / G3)</name>
    <dbReference type="NCBI Taxonomy" id="412133"/>
    <lineage>
        <taxon>Eukaryota</taxon>
        <taxon>Metamonada</taxon>
        <taxon>Parabasalia</taxon>
        <taxon>Trichomonadida</taxon>
        <taxon>Trichomonadidae</taxon>
        <taxon>Trichomonas</taxon>
    </lineage>
</organism>
<dbReference type="InParanoid" id="A2EGJ6"/>
<dbReference type="Pfam" id="PF11929">
    <property type="entry name" value="DUF3447"/>
    <property type="match status" value="1"/>
</dbReference>
<dbReference type="SUPFAM" id="SSF48403">
    <property type="entry name" value="Ankyrin repeat"/>
    <property type="match status" value="1"/>
</dbReference>
<evidence type="ECO:0000259" key="2">
    <source>
        <dbReference type="Pfam" id="PF11929"/>
    </source>
</evidence>
<evidence type="ECO:0000256" key="1">
    <source>
        <dbReference type="SAM" id="Phobius"/>
    </source>
</evidence>